<dbReference type="Proteomes" id="UP001285835">
    <property type="component" value="Unassembled WGS sequence"/>
</dbReference>
<feature type="domain" description="ABC transporter" evidence="1">
    <location>
        <begin position="18"/>
        <end position="42"/>
    </location>
</feature>
<dbReference type="SUPFAM" id="SSF52540">
    <property type="entry name" value="P-loop containing nucleoside triphosphate hydrolases"/>
    <property type="match status" value="1"/>
</dbReference>
<dbReference type="GO" id="GO:0005524">
    <property type="term" value="F:ATP binding"/>
    <property type="evidence" value="ECO:0007669"/>
    <property type="project" value="UniProtKB-KW"/>
</dbReference>
<dbReference type="AlphaFoldDB" id="A0AAP6GB66"/>
<name>A0AAP6GB66_AERME</name>
<proteinExistence type="predicted"/>
<dbReference type="InterPro" id="IPR003439">
    <property type="entry name" value="ABC_transporter-like_ATP-bd"/>
</dbReference>
<reference evidence="2" key="1">
    <citation type="submission" date="2023-11" db="EMBL/GenBank/DDBJ databases">
        <title>WGS of Aeromonas in Northern Israel.</title>
        <authorList>
            <person name="Hershko Y."/>
        </authorList>
    </citation>
    <scope>NUCLEOTIDE SEQUENCE</scope>
    <source>
        <strain evidence="2">02297</strain>
    </source>
</reference>
<dbReference type="GO" id="GO:0016887">
    <property type="term" value="F:ATP hydrolysis activity"/>
    <property type="evidence" value="ECO:0007669"/>
    <property type="project" value="InterPro"/>
</dbReference>
<evidence type="ECO:0000313" key="3">
    <source>
        <dbReference type="Proteomes" id="UP001285835"/>
    </source>
</evidence>
<evidence type="ECO:0000259" key="1">
    <source>
        <dbReference type="Pfam" id="PF00005"/>
    </source>
</evidence>
<dbReference type="RefSeq" id="WP_319917213.1">
    <property type="nucleotide sequence ID" value="NZ_JAWZXF010000010.1"/>
</dbReference>
<dbReference type="EMBL" id="JAWZXF010000010">
    <property type="protein sequence ID" value="MDX7922205.1"/>
    <property type="molecule type" value="Genomic_DNA"/>
</dbReference>
<keyword evidence="2" id="KW-0547">Nucleotide-binding</keyword>
<accession>A0AAP6GB66</accession>
<sequence>MLNIDQLVTSYPDWRVSFSATLPRGEITALIGPSGAGKSTLL</sequence>
<comment type="caution">
    <text evidence="2">The sequence shown here is derived from an EMBL/GenBank/DDBJ whole genome shotgun (WGS) entry which is preliminary data.</text>
</comment>
<protein>
    <submittedName>
        <fullName evidence="2">ATP-binding cassette domain-containing protein</fullName>
    </submittedName>
</protein>
<evidence type="ECO:0000313" key="2">
    <source>
        <dbReference type="EMBL" id="MDX7922205.1"/>
    </source>
</evidence>
<dbReference type="Pfam" id="PF00005">
    <property type="entry name" value="ABC_tran"/>
    <property type="match status" value="1"/>
</dbReference>
<feature type="non-terminal residue" evidence="2">
    <location>
        <position position="42"/>
    </location>
</feature>
<keyword evidence="2" id="KW-0067">ATP-binding</keyword>
<dbReference type="InterPro" id="IPR027417">
    <property type="entry name" value="P-loop_NTPase"/>
</dbReference>
<dbReference type="Gene3D" id="3.40.50.300">
    <property type="entry name" value="P-loop containing nucleotide triphosphate hydrolases"/>
    <property type="match status" value="1"/>
</dbReference>
<gene>
    <name evidence="2" type="ORF">SJS82_09690</name>
</gene>
<organism evidence="2 3">
    <name type="scientific">Aeromonas media</name>
    <dbReference type="NCBI Taxonomy" id="651"/>
    <lineage>
        <taxon>Bacteria</taxon>
        <taxon>Pseudomonadati</taxon>
        <taxon>Pseudomonadota</taxon>
        <taxon>Gammaproteobacteria</taxon>
        <taxon>Aeromonadales</taxon>
        <taxon>Aeromonadaceae</taxon>
        <taxon>Aeromonas</taxon>
    </lineage>
</organism>